<gene>
    <name evidence="1" type="ORF">LTS18_002747</name>
</gene>
<comment type="caution">
    <text evidence="1">The sequence shown here is derived from an EMBL/GenBank/DDBJ whole genome shotgun (WGS) entry which is preliminary data.</text>
</comment>
<dbReference type="EMBL" id="JAWDJW010000066">
    <property type="protein sequence ID" value="KAK3081786.1"/>
    <property type="molecule type" value="Genomic_DNA"/>
</dbReference>
<name>A0ACC3DYW5_9PEZI</name>
<keyword evidence="2" id="KW-1185">Reference proteome</keyword>
<proteinExistence type="predicted"/>
<reference evidence="1" key="1">
    <citation type="submission" date="2024-09" db="EMBL/GenBank/DDBJ databases">
        <title>Black Yeasts Isolated from many extreme environments.</title>
        <authorList>
            <person name="Coleine C."/>
            <person name="Stajich J.E."/>
            <person name="Selbmann L."/>
        </authorList>
    </citation>
    <scope>NUCLEOTIDE SEQUENCE</scope>
    <source>
        <strain evidence="1">CCFEE 5737</strain>
    </source>
</reference>
<organism evidence="1 2">
    <name type="scientific">Coniosporium uncinatum</name>
    <dbReference type="NCBI Taxonomy" id="93489"/>
    <lineage>
        <taxon>Eukaryota</taxon>
        <taxon>Fungi</taxon>
        <taxon>Dikarya</taxon>
        <taxon>Ascomycota</taxon>
        <taxon>Pezizomycotina</taxon>
        <taxon>Dothideomycetes</taxon>
        <taxon>Dothideomycetes incertae sedis</taxon>
        <taxon>Coniosporium</taxon>
    </lineage>
</organism>
<protein>
    <submittedName>
        <fullName evidence="1">Uncharacterized protein</fullName>
    </submittedName>
</protein>
<accession>A0ACC3DYW5</accession>
<sequence>MRKNLFWLDHNNLENAKQAQIHHTRSKSNDWEVQMVHSLVRHVVRQGIYASSDVAVLTPYTGQLQKLRAAIRNDFEIVLSERDQDALLKDGFIAQDCSENLSAVGNGNNRKPLEKKKLSDLLRVATVDNFQGEEAKIIIITLVRSNKDRKVGFLKTTNRINVLLSRAQHGMTVSDQFWSSAALGTLKLQFKYNVQTTLPNIAPKVGAGKPAWIAFPIVDIDVRQDVILKLCTRFSDANSPVSADTGHVTMPVRKQPVAKIAEDV</sequence>
<dbReference type="Proteomes" id="UP001186974">
    <property type="component" value="Unassembled WGS sequence"/>
</dbReference>
<evidence type="ECO:0000313" key="1">
    <source>
        <dbReference type="EMBL" id="KAK3081786.1"/>
    </source>
</evidence>
<evidence type="ECO:0000313" key="2">
    <source>
        <dbReference type="Proteomes" id="UP001186974"/>
    </source>
</evidence>